<keyword evidence="5" id="KW-0119">Carbohydrate metabolism</keyword>
<dbReference type="Proteomes" id="UP000197068">
    <property type="component" value="Unassembled WGS sequence"/>
</dbReference>
<dbReference type="InterPro" id="IPR018087">
    <property type="entry name" value="Glyco_hydro_5_CS"/>
</dbReference>
<evidence type="ECO:0000256" key="5">
    <source>
        <dbReference type="ARBA" id="ARBA00023277"/>
    </source>
</evidence>
<keyword evidence="11" id="KW-1185">Reference proteome</keyword>
<evidence type="ECO:0000256" key="2">
    <source>
        <dbReference type="ARBA" id="ARBA00022729"/>
    </source>
</evidence>
<evidence type="ECO:0000259" key="9">
    <source>
        <dbReference type="PROSITE" id="PS51175"/>
    </source>
</evidence>
<evidence type="ECO:0000313" key="11">
    <source>
        <dbReference type="Proteomes" id="UP000197068"/>
    </source>
</evidence>
<comment type="similarity">
    <text evidence="1 8">Belongs to the glycosyl hydrolase 5 (cellulase A) family.</text>
</comment>
<dbReference type="Gene3D" id="3.20.20.80">
    <property type="entry name" value="Glycosidases"/>
    <property type="match status" value="1"/>
</dbReference>
<evidence type="ECO:0000256" key="8">
    <source>
        <dbReference type="RuleBase" id="RU361153"/>
    </source>
</evidence>
<reference evidence="10 11" key="1">
    <citation type="submission" date="2017-06" db="EMBL/GenBank/DDBJ databases">
        <title>Whole Genome Sequences of Colwellia marinimaniae MTCD1.</title>
        <authorList>
            <person name="Kusumoto H."/>
            <person name="Inoue M."/>
            <person name="Tanikawa K."/>
            <person name="Maeji H."/>
            <person name="Cameron J.H."/>
            <person name="Bartlett D.H."/>
        </authorList>
    </citation>
    <scope>NUCLEOTIDE SEQUENCE [LARGE SCALE GENOMIC DNA]</scope>
    <source>
        <strain evidence="10 11">MTCD1</strain>
    </source>
</reference>
<evidence type="ECO:0000256" key="7">
    <source>
        <dbReference type="ARBA" id="ARBA00023326"/>
    </source>
</evidence>
<dbReference type="InterPro" id="IPR006584">
    <property type="entry name" value="Cellulose-bd_IV"/>
</dbReference>
<dbReference type="InterPro" id="IPR008979">
    <property type="entry name" value="Galactose-bd-like_sf"/>
</dbReference>
<dbReference type="PANTHER" id="PTHR31297:SF41">
    <property type="entry name" value="ENDOGLUCANASE, PUTATIVE (AFU_ORTHOLOGUE AFUA_5G01830)-RELATED"/>
    <property type="match status" value="1"/>
</dbReference>
<dbReference type="PROSITE" id="PS00659">
    <property type="entry name" value="GLYCOSYL_HYDROL_F5"/>
    <property type="match status" value="1"/>
</dbReference>
<feature type="domain" description="CBM6" evidence="9">
    <location>
        <begin position="61"/>
        <end position="193"/>
    </location>
</feature>
<dbReference type="PROSITE" id="PS51175">
    <property type="entry name" value="CBM6"/>
    <property type="match status" value="1"/>
</dbReference>
<dbReference type="InterPro" id="IPR005084">
    <property type="entry name" value="CBM6"/>
</dbReference>
<dbReference type="SUPFAM" id="SSF49785">
    <property type="entry name" value="Galactose-binding domain-like"/>
    <property type="match status" value="1"/>
</dbReference>
<dbReference type="RefSeq" id="WP_082606548.1">
    <property type="nucleotide sequence ID" value="NZ_BDQM01000005.1"/>
</dbReference>
<proteinExistence type="inferred from homology"/>
<accession>A0ABQ0MSS4</accession>
<dbReference type="SMART" id="SM00606">
    <property type="entry name" value="CBD_IV"/>
    <property type="match status" value="1"/>
</dbReference>
<evidence type="ECO:0000256" key="1">
    <source>
        <dbReference type="ARBA" id="ARBA00005641"/>
    </source>
</evidence>
<evidence type="ECO:0000256" key="4">
    <source>
        <dbReference type="ARBA" id="ARBA00023001"/>
    </source>
</evidence>
<keyword evidence="3 8" id="KW-0378">Hydrolase</keyword>
<dbReference type="EMBL" id="BDQM01000005">
    <property type="protein sequence ID" value="GAW95414.1"/>
    <property type="molecule type" value="Genomic_DNA"/>
</dbReference>
<dbReference type="SUPFAM" id="SSF51445">
    <property type="entry name" value="(Trans)glycosidases"/>
    <property type="match status" value="1"/>
</dbReference>
<evidence type="ECO:0000256" key="3">
    <source>
        <dbReference type="ARBA" id="ARBA00022801"/>
    </source>
</evidence>
<evidence type="ECO:0000256" key="6">
    <source>
        <dbReference type="ARBA" id="ARBA00023295"/>
    </source>
</evidence>
<keyword evidence="2" id="KW-0732">Signal</keyword>
<dbReference type="InterPro" id="IPR050386">
    <property type="entry name" value="Glycosyl_hydrolase_5"/>
</dbReference>
<gene>
    <name evidence="10" type="ORF">MTCD1_01016</name>
</gene>
<comment type="caution">
    <text evidence="10">The sequence shown here is derived from an EMBL/GenBank/DDBJ whole genome shotgun (WGS) entry which is preliminary data.</text>
</comment>
<dbReference type="InterPro" id="IPR017853">
    <property type="entry name" value="GH"/>
</dbReference>
<dbReference type="Gene3D" id="2.60.120.260">
    <property type="entry name" value="Galactose-binding domain-like"/>
    <property type="match status" value="1"/>
</dbReference>
<keyword evidence="4" id="KW-0136">Cellulose degradation</keyword>
<evidence type="ECO:0000313" key="10">
    <source>
        <dbReference type="EMBL" id="GAW95414.1"/>
    </source>
</evidence>
<dbReference type="Pfam" id="PF03422">
    <property type="entry name" value="CBM_6"/>
    <property type="match status" value="1"/>
</dbReference>
<dbReference type="Pfam" id="PF00150">
    <property type="entry name" value="Cellulase"/>
    <property type="match status" value="1"/>
</dbReference>
<keyword evidence="7" id="KW-0624">Polysaccharide degradation</keyword>
<name>A0ABQ0MSS4_9GAMM</name>
<dbReference type="InterPro" id="IPR001547">
    <property type="entry name" value="Glyco_hydro_5"/>
</dbReference>
<protein>
    <submittedName>
        <fullName evidence="10">Cellulase</fullName>
    </submittedName>
</protein>
<dbReference type="CDD" id="cd04080">
    <property type="entry name" value="CBM6_cellulase-like"/>
    <property type="match status" value="1"/>
</dbReference>
<keyword evidence="6 8" id="KW-0326">Glycosidase</keyword>
<organism evidence="10 11">
    <name type="scientific">Colwellia marinimaniae</name>
    <dbReference type="NCBI Taxonomy" id="1513592"/>
    <lineage>
        <taxon>Bacteria</taxon>
        <taxon>Pseudomonadati</taxon>
        <taxon>Pseudomonadota</taxon>
        <taxon>Gammaproteobacteria</taxon>
        <taxon>Alteromonadales</taxon>
        <taxon>Colwelliaceae</taxon>
        <taxon>Colwellia</taxon>
    </lineage>
</organism>
<sequence>MANILSNFTLFKAGAKSIHIATLLCSALILTSCGGSSSTEAETEPTDSNLPPAELPIAEPLLIEAEDYVRFLDTTQGNEGNAFRNDNVDIEELSSGEGFIVSYTETGEWLEYDFTLTAGSYILSIKVASALGGGAYSLFLDDELVATDSVAETGGWQVFENHDVALLTVTEGAHILRLEIISGPFNIDSIHFKVDDGSFVPPVVVPEEAPLQLPDVKVVIDPNPISPLTAVSEMGIGINLGNTLDAPTEGSWAPAAEEQFIIDFKEAGFKHVRIPVTWHERTDSSAPYQVDAAEMDRVETIVDWALQQELYVILNAHHDNWLKDNYASQSNRNRFDSIWLQIVERFKYKSAKLLFEILNEPVGLTIDNVDEINVRVLDIIRRANPTRLVVFSGNGFTPIDALLAAAIPDKNDDYLIANFHAYDPWPFAGQCLRDWGTDADIAALGDIYQKAHNWSVEHDIPVTVNEFGVAHFDFTAPENICNEDDRLKYIAAHVNFATAHGIAATFWDDAGSFSTYDRAEYSWGPEKDILVAPNLP</sequence>
<dbReference type="PANTHER" id="PTHR31297">
    <property type="entry name" value="GLUCAN ENDO-1,6-BETA-GLUCOSIDASE B"/>
    <property type="match status" value="1"/>
</dbReference>